<dbReference type="KEGG" id="scoe:CP976_07365"/>
<protein>
    <submittedName>
        <fullName evidence="1">Uncharacterized protein</fullName>
    </submittedName>
</protein>
<proteinExistence type="predicted"/>
<accession>A0A5J6HXW9</accession>
<dbReference type="AlphaFoldDB" id="A0A5J6HXW9"/>
<dbReference type="Proteomes" id="UP000326598">
    <property type="component" value="Chromosome"/>
</dbReference>
<reference evidence="1 2" key="1">
    <citation type="submission" date="2017-09" db="EMBL/GenBank/DDBJ databases">
        <authorList>
            <person name="Lee N."/>
            <person name="Cho B.-K."/>
        </authorList>
    </citation>
    <scope>NUCLEOTIDE SEQUENCE [LARGE SCALE GENOMIC DNA]</scope>
    <source>
        <strain evidence="1 2">ATCC 13740</strain>
    </source>
</reference>
<sequence length="145" mass="15609">MSGGVSAVLLSSRRPCVQTAVMDLSKPAPESGPLAFKGYMATALLYPDRVEFKRSPIARLGGNRSGTVLLADVLKVHQVAPTRLVNGHVHLMTAEDPGALRSLSMTPKQQPAGNPRTILFTWQQRDTYTKFVAAVEAALGEQPNL</sequence>
<gene>
    <name evidence="1" type="ORF">CP976_07365</name>
</gene>
<evidence type="ECO:0000313" key="2">
    <source>
        <dbReference type="Proteomes" id="UP000326598"/>
    </source>
</evidence>
<organism evidence="1 2">
    <name type="scientific">Streptomyces coeruleorubidus</name>
    <dbReference type="NCBI Taxonomy" id="116188"/>
    <lineage>
        <taxon>Bacteria</taxon>
        <taxon>Bacillati</taxon>
        <taxon>Actinomycetota</taxon>
        <taxon>Actinomycetes</taxon>
        <taxon>Kitasatosporales</taxon>
        <taxon>Streptomycetaceae</taxon>
        <taxon>Streptomyces</taxon>
    </lineage>
</organism>
<name>A0A5J6HXW9_STRC4</name>
<dbReference type="EMBL" id="CP023694">
    <property type="protein sequence ID" value="QEV23982.1"/>
    <property type="molecule type" value="Genomic_DNA"/>
</dbReference>
<evidence type="ECO:0000313" key="1">
    <source>
        <dbReference type="EMBL" id="QEV23982.1"/>
    </source>
</evidence>